<accession>A0A8S3QS29</accession>
<dbReference type="PANTHER" id="PTHR24033:SF151">
    <property type="entry name" value="NOTCH 2"/>
    <property type="match status" value="1"/>
</dbReference>
<feature type="transmembrane region" description="Helical" evidence="5">
    <location>
        <begin position="20"/>
        <end position="38"/>
    </location>
</feature>
<dbReference type="PANTHER" id="PTHR24033">
    <property type="entry name" value="EGF-LIKE DOMAIN-CONTAINING PROTEIN"/>
    <property type="match status" value="1"/>
</dbReference>
<dbReference type="SUPFAM" id="SSF57196">
    <property type="entry name" value="EGF/Laminin"/>
    <property type="match status" value="7"/>
</dbReference>
<keyword evidence="1 4" id="KW-0245">EGF-like domain</keyword>
<feature type="domain" description="EGF-like" evidence="6">
    <location>
        <begin position="125"/>
        <end position="161"/>
    </location>
</feature>
<evidence type="ECO:0000259" key="6">
    <source>
        <dbReference type="PROSITE" id="PS50026"/>
    </source>
</evidence>
<evidence type="ECO:0000256" key="1">
    <source>
        <dbReference type="ARBA" id="ARBA00022536"/>
    </source>
</evidence>
<dbReference type="PROSITE" id="PS50026">
    <property type="entry name" value="EGF_3"/>
    <property type="match status" value="4"/>
</dbReference>
<dbReference type="SMART" id="SM00137">
    <property type="entry name" value="MAM"/>
    <property type="match status" value="1"/>
</dbReference>
<dbReference type="InterPro" id="IPR013032">
    <property type="entry name" value="EGF-like_CS"/>
</dbReference>
<dbReference type="InterPro" id="IPR000998">
    <property type="entry name" value="MAM_dom"/>
</dbReference>
<dbReference type="PROSITE" id="PS01186">
    <property type="entry name" value="EGF_2"/>
    <property type="match status" value="4"/>
</dbReference>
<dbReference type="EMBL" id="CAJPWZ010000543">
    <property type="protein sequence ID" value="CAG2196049.1"/>
    <property type="molecule type" value="Genomic_DNA"/>
</dbReference>
<feature type="domain" description="EGF-like" evidence="6">
    <location>
        <begin position="197"/>
        <end position="233"/>
    </location>
</feature>
<feature type="domain" description="MAM" evidence="7">
    <location>
        <begin position="307"/>
        <end position="459"/>
    </location>
</feature>
<feature type="disulfide bond" evidence="4">
    <location>
        <begin position="295"/>
        <end position="304"/>
    </location>
</feature>
<feature type="disulfide bond" evidence="4">
    <location>
        <begin position="151"/>
        <end position="160"/>
    </location>
</feature>
<feature type="domain" description="EGF-like" evidence="6">
    <location>
        <begin position="53"/>
        <end position="89"/>
    </location>
</feature>
<evidence type="ECO:0000256" key="5">
    <source>
        <dbReference type="SAM" id="Phobius"/>
    </source>
</evidence>
<dbReference type="InterPro" id="IPR003645">
    <property type="entry name" value="Fol_N"/>
</dbReference>
<dbReference type="Gene3D" id="2.60.120.200">
    <property type="match status" value="1"/>
</dbReference>
<gene>
    <name evidence="8" type="ORF">MEDL_10983</name>
</gene>
<protein>
    <submittedName>
        <fullName evidence="8">Neurogenic locus notch homolog protein 2</fullName>
    </submittedName>
</protein>
<keyword evidence="5" id="KW-1133">Transmembrane helix</keyword>
<dbReference type="SUPFAM" id="SSF49899">
    <property type="entry name" value="Concanavalin A-like lectins/glucanases"/>
    <property type="match status" value="1"/>
</dbReference>
<dbReference type="Pfam" id="PF12661">
    <property type="entry name" value="hEGF"/>
    <property type="match status" value="4"/>
</dbReference>
<dbReference type="AlphaFoldDB" id="A0A8S3QS29"/>
<name>A0A8S3QS29_MYTED</name>
<dbReference type="Pfam" id="PF00629">
    <property type="entry name" value="MAM"/>
    <property type="match status" value="1"/>
</dbReference>
<keyword evidence="3 4" id="KW-1015">Disulfide bond</keyword>
<evidence type="ECO:0000256" key="3">
    <source>
        <dbReference type="ARBA" id="ARBA00023157"/>
    </source>
</evidence>
<dbReference type="CDD" id="cd06263">
    <property type="entry name" value="MAM"/>
    <property type="match status" value="1"/>
</dbReference>
<evidence type="ECO:0000313" key="8">
    <source>
        <dbReference type="EMBL" id="CAG2196049.1"/>
    </source>
</evidence>
<dbReference type="InterPro" id="IPR013320">
    <property type="entry name" value="ConA-like_dom_sf"/>
</dbReference>
<keyword evidence="2" id="KW-0677">Repeat</keyword>
<proteinExistence type="predicted"/>
<feature type="disulfide bond" evidence="4">
    <location>
        <begin position="79"/>
        <end position="88"/>
    </location>
</feature>
<dbReference type="PROSITE" id="PS50060">
    <property type="entry name" value="MAM_2"/>
    <property type="match status" value="1"/>
</dbReference>
<comment type="caution">
    <text evidence="4">Lacks conserved residue(s) required for the propagation of feature annotation.</text>
</comment>
<dbReference type="GO" id="GO:0016020">
    <property type="term" value="C:membrane"/>
    <property type="evidence" value="ECO:0007669"/>
    <property type="project" value="InterPro"/>
</dbReference>
<keyword evidence="5" id="KW-0472">Membrane</keyword>
<dbReference type="PROSITE" id="PS00022">
    <property type="entry name" value="EGF_1"/>
    <property type="match status" value="4"/>
</dbReference>
<sequence length="459" mass="49427">MDESLTKTTVSSSTSRIWKIAVILLLSTTVIFISLFIWSEHKEDTNYGNQGLMGTSCGNYSCNNGGTCFLDDAQPKCACMNGFTGDNCTTTPCVSYSCDNGGTCFLDGLQPKCACDIGFTGENCTVTPCSQSPCEHSGNCSVTGNSFSCTCLNGFTGLQCQSTPCLSYSCYNGGTCFLEEFQPKCACKNGFTGQNCEVTPCSTSPCENGGNCSVAGSSFACTCLDGFTGLQCQDTPCVNYFCDNGGTCFLDEFQPKCACENGFTGQNCEDTPCVNHFCDNGGTCFLDELQPKCACENGFTGQNCEVYQADFENNMGSIFIQDLNDDKNWTIQEQNSTPSSGTGPSSAYKGDFYLFIETSKGSEGDIARLLSRDFMFEYSGCLKFQHHMYGATMGTLNVYQGSSLIWNKTGDHGNQWHLAEISLQANSFSSSKISFEAVQGSSYTSDIAIDDVQVLLTDC</sequence>
<reference evidence="8" key="1">
    <citation type="submission" date="2021-03" db="EMBL/GenBank/DDBJ databases">
        <authorList>
            <person name="Bekaert M."/>
        </authorList>
    </citation>
    <scope>NUCLEOTIDE SEQUENCE</scope>
</reference>
<dbReference type="SMART" id="SM00274">
    <property type="entry name" value="FOLN"/>
    <property type="match status" value="5"/>
</dbReference>
<evidence type="ECO:0000256" key="2">
    <source>
        <dbReference type="ARBA" id="ARBA00022737"/>
    </source>
</evidence>
<dbReference type="CDD" id="cd00054">
    <property type="entry name" value="EGF_CA"/>
    <property type="match status" value="2"/>
</dbReference>
<feature type="domain" description="EGF-like" evidence="6">
    <location>
        <begin position="269"/>
        <end position="305"/>
    </location>
</feature>
<keyword evidence="5" id="KW-0812">Transmembrane</keyword>
<evidence type="ECO:0000313" key="9">
    <source>
        <dbReference type="Proteomes" id="UP000683360"/>
    </source>
</evidence>
<dbReference type="Gene3D" id="2.10.25.10">
    <property type="entry name" value="Laminin"/>
    <property type="match status" value="7"/>
</dbReference>
<evidence type="ECO:0000259" key="7">
    <source>
        <dbReference type="PROSITE" id="PS50060"/>
    </source>
</evidence>
<dbReference type="InterPro" id="IPR051830">
    <property type="entry name" value="NOTCH_homolog"/>
</dbReference>
<dbReference type="SMART" id="SM00181">
    <property type="entry name" value="EGF"/>
    <property type="match status" value="7"/>
</dbReference>
<organism evidence="8 9">
    <name type="scientific">Mytilus edulis</name>
    <name type="common">Blue mussel</name>
    <dbReference type="NCBI Taxonomy" id="6550"/>
    <lineage>
        <taxon>Eukaryota</taxon>
        <taxon>Metazoa</taxon>
        <taxon>Spiralia</taxon>
        <taxon>Lophotrochozoa</taxon>
        <taxon>Mollusca</taxon>
        <taxon>Bivalvia</taxon>
        <taxon>Autobranchia</taxon>
        <taxon>Pteriomorphia</taxon>
        <taxon>Mytilida</taxon>
        <taxon>Mytiloidea</taxon>
        <taxon>Mytilidae</taxon>
        <taxon>Mytilinae</taxon>
        <taxon>Mytilus</taxon>
    </lineage>
</organism>
<dbReference type="Proteomes" id="UP000683360">
    <property type="component" value="Unassembled WGS sequence"/>
</dbReference>
<dbReference type="InterPro" id="IPR000742">
    <property type="entry name" value="EGF"/>
</dbReference>
<dbReference type="OrthoDB" id="6068663at2759"/>
<evidence type="ECO:0000256" key="4">
    <source>
        <dbReference type="PROSITE-ProRule" id="PRU00076"/>
    </source>
</evidence>
<feature type="disulfide bond" evidence="4">
    <location>
        <begin position="223"/>
        <end position="232"/>
    </location>
</feature>
<comment type="caution">
    <text evidence="8">The sequence shown here is derived from an EMBL/GenBank/DDBJ whole genome shotgun (WGS) entry which is preliminary data.</text>
</comment>
<keyword evidence="9" id="KW-1185">Reference proteome</keyword>